<organism evidence="1 2">
    <name type="scientific">Aspergillus fumigatus (strain ATCC MYA-4609 / CBS 101355 / FGSC A1100 / Af293)</name>
    <name type="common">Neosartorya fumigata</name>
    <dbReference type="NCBI Taxonomy" id="330879"/>
    <lineage>
        <taxon>Eukaryota</taxon>
        <taxon>Fungi</taxon>
        <taxon>Dikarya</taxon>
        <taxon>Ascomycota</taxon>
        <taxon>Pezizomycotina</taxon>
        <taxon>Eurotiomycetes</taxon>
        <taxon>Eurotiomycetidae</taxon>
        <taxon>Eurotiales</taxon>
        <taxon>Aspergillaceae</taxon>
        <taxon>Aspergillus</taxon>
        <taxon>Aspergillus subgen. Fumigati</taxon>
    </lineage>
</organism>
<proteinExistence type="predicted"/>
<dbReference type="InParanoid" id="A4D9S8"/>
<protein>
    <submittedName>
        <fullName evidence="1">Uncharacterized protein</fullName>
    </submittedName>
</protein>
<evidence type="ECO:0000313" key="1">
    <source>
        <dbReference type="EMBL" id="EBA27337.1"/>
    </source>
</evidence>
<accession>A4D9S8</accession>
<keyword evidence="2" id="KW-1185">Reference proteome</keyword>
<evidence type="ECO:0000313" key="2">
    <source>
        <dbReference type="Proteomes" id="UP000002530"/>
    </source>
</evidence>
<dbReference type="EMBL" id="AAHF01000007">
    <property type="protein sequence ID" value="EBA27337.1"/>
    <property type="molecule type" value="Genomic_DNA"/>
</dbReference>
<dbReference type="Proteomes" id="UP000002530">
    <property type="component" value="Unassembled WGS sequence"/>
</dbReference>
<comment type="caution">
    <text evidence="1">The sequence shown here is derived from an EMBL/GenBank/DDBJ whole genome shotgun (WGS) entry which is preliminary data.</text>
</comment>
<dbReference type="RefSeq" id="XP_001481704.1">
    <property type="nucleotide sequence ID" value="XM_001481654.1"/>
</dbReference>
<reference evidence="1 2" key="1">
    <citation type="journal article" date="2005" name="Nature">
        <title>Genomic sequence of the pathogenic and allergenic filamentous fungus Aspergillus fumigatus.</title>
        <authorList>
            <person name="Nierman W.C."/>
            <person name="Pain A."/>
            <person name="Anderson M.J."/>
            <person name="Wortman J.R."/>
            <person name="Kim H.S."/>
            <person name="Arroyo J."/>
            <person name="Berriman M."/>
            <person name="Abe K."/>
            <person name="Archer D.B."/>
            <person name="Bermejo C."/>
            <person name="Bennett J."/>
            <person name="Bowyer P."/>
            <person name="Chen D."/>
            <person name="Collins M."/>
            <person name="Coulsen R."/>
            <person name="Davies R."/>
            <person name="Dyer P.S."/>
            <person name="Farman M."/>
            <person name="Fedorova N."/>
            <person name="Fedorova N."/>
            <person name="Feldblyum T.V."/>
            <person name="Fischer R."/>
            <person name="Fosker N."/>
            <person name="Fraser A."/>
            <person name="Garcia J.L."/>
            <person name="Garcia M.J."/>
            <person name="Goble A."/>
            <person name="Goldman G.H."/>
            <person name="Gomi K."/>
            <person name="Griffith-Jones S."/>
            <person name="Gwilliam R."/>
            <person name="Haas B."/>
            <person name="Haas H."/>
            <person name="Harris D."/>
            <person name="Horiuchi H."/>
            <person name="Huang J."/>
            <person name="Humphray S."/>
            <person name="Jimenez J."/>
            <person name="Keller N."/>
            <person name="Khouri H."/>
            <person name="Kitamoto K."/>
            <person name="Kobayashi T."/>
            <person name="Konzack S."/>
            <person name="Kulkarni R."/>
            <person name="Kumagai T."/>
            <person name="Lafon A."/>
            <person name="Latge J.P."/>
            <person name="Li W."/>
            <person name="Lord A."/>
            <person name="Lu C."/>
            <person name="Majoros W.H."/>
            <person name="May G.S."/>
            <person name="Miller B.L."/>
            <person name="Mohamoud Y."/>
            <person name="Molina M."/>
            <person name="Monod M."/>
            <person name="Mouyna I."/>
            <person name="Mulligan S."/>
            <person name="Murphy L."/>
            <person name="O'Neil S."/>
            <person name="Paulsen I."/>
            <person name="Penalva M.A."/>
            <person name="Pertea M."/>
            <person name="Price C."/>
            <person name="Pritchard B.L."/>
            <person name="Quail M.A."/>
            <person name="Rabbinowitsch E."/>
            <person name="Rawlins N."/>
            <person name="Rajandream M.A."/>
            <person name="Reichard U."/>
            <person name="Renauld H."/>
            <person name="Robson G.D."/>
            <person name="Rodriguez de Cordoba S."/>
            <person name="Rodriguez-Pena J.M."/>
            <person name="Ronning C.M."/>
            <person name="Rutter S."/>
            <person name="Salzberg S.L."/>
            <person name="Sanchez M."/>
            <person name="Sanchez-Ferrero J.C."/>
            <person name="Saunders D."/>
            <person name="Seeger K."/>
            <person name="Squares R."/>
            <person name="Squares S."/>
            <person name="Takeuchi M."/>
            <person name="Tekaia F."/>
            <person name="Turner G."/>
            <person name="Vazquez de Aldana C.R."/>
            <person name="Weidman J."/>
            <person name="White O."/>
            <person name="Woodward J."/>
            <person name="Yu J.H."/>
            <person name="Fraser C."/>
            <person name="Galagan J.E."/>
            <person name="Asai K."/>
            <person name="Machida M."/>
            <person name="Hall N."/>
            <person name="Barrell B."/>
            <person name="Denning D.W."/>
        </authorList>
    </citation>
    <scope>NUCLEOTIDE SEQUENCE [LARGE SCALE GENOMIC DNA]</scope>
    <source>
        <strain evidence="1 2">Af293</strain>
    </source>
</reference>
<dbReference type="VEuPathDB" id="FungiDB:Afu1g04455"/>
<dbReference type="HOGENOM" id="CLU_1970028_0_0_1"/>
<dbReference type="AlphaFoldDB" id="A4D9S8"/>
<dbReference type="GeneID" id="5076916"/>
<dbReference type="KEGG" id="afm:AFUA_1G04455"/>
<name>A4D9S8_ASPFU</name>
<sequence length="127" mass="14166">MDRQQLPAKGAVGLNELEARTAGAPPNHALRVQALSSLRGCSGVYCRFSRKEACSQPPKRGILSLTGLFADDEVIESKPMPSKAPSQRYRGVLAWRFQSSYRRRDWRGFDELLPSSVPPEDDYLFPG</sequence>
<gene>
    <name evidence="1" type="ORF">AFUA_1G04455</name>
</gene>